<comment type="subcellular location">
    <subcellularLocation>
        <location evidence="1">Nucleus</location>
    </subcellularLocation>
</comment>
<gene>
    <name evidence="5" type="ORF">WJX74_007112</name>
</gene>
<dbReference type="PANTHER" id="PTHR10917">
    <property type="entry name" value="DNA-DIRECTED RNA POLYMERASES I, II, AND III SUBUNIT RPABC3"/>
    <property type="match status" value="1"/>
</dbReference>
<evidence type="ECO:0000256" key="2">
    <source>
        <dbReference type="ARBA" id="ARBA00008912"/>
    </source>
</evidence>
<evidence type="ECO:0000313" key="5">
    <source>
        <dbReference type="EMBL" id="KAK9838978.1"/>
    </source>
</evidence>
<reference evidence="5 6" key="1">
    <citation type="journal article" date="2024" name="Nat. Commun.">
        <title>Phylogenomics reveals the evolutionary origins of lichenization in chlorophyte algae.</title>
        <authorList>
            <person name="Puginier C."/>
            <person name="Libourel C."/>
            <person name="Otte J."/>
            <person name="Skaloud P."/>
            <person name="Haon M."/>
            <person name="Grisel S."/>
            <person name="Petersen M."/>
            <person name="Berrin J.G."/>
            <person name="Delaux P.M."/>
            <person name="Dal Grande F."/>
            <person name="Keller J."/>
        </authorList>
    </citation>
    <scope>NUCLEOTIDE SEQUENCE [LARGE SCALE GENOMIC DNA]</scope>
    <source>
        <strain evidence="5 6">SAG 2145</strain>
    </source>
</reference>
<dbReference type="SUPFAM" id="SSF50249">
    <property type="entry name" value="Nucleic acid-binding proteins"/>
    <property type="match status" value="1"/>
</dbReference>
<keyword evidence="3 4" id="KW-0539">Nucleus</keyword>
<evidence type="ECO:0000256" key="4">
    <source>
        <dbReference type="PIRNR" id="PIRNR000779"/>
    </source>
</evidence>
<dbReference type="GO" id="GO:0005665">
    <property type="term" value="C:RNA polymerase II, core complex"/>
    <property type="evidence" value="ECO:0007669"/>
    <property type="project" value="UniProtKB-UniRule"/>
</dbReference>
<dbReference type="GO" id="GO:0003899">
    <property type="term" value="F:DNA-directed RNA polymerase activity"/>
    <property type="evidence" value="ECO:0007669"/>
    <property type="project" value="UniProtKB-UniRule"/>
</dbReference>
<evidence type="ECO:0000313" key="6">
    <source>
        <dbReference type="Proteomes" id="UP001438707"/>
    </source>
</evidence>
<dbReference type="InterPro" id="IPR005570">
    <property type="entry name" value="RPABC3"/>
</dbReference>
<comment type="similarity">
    <text evidence="2 4">Belongs to the eukaryotic RPB8 RNA polymerase subunit family.</text>
</comment>
<accession>A0AAW1RZZ0</accession>
<organism evidence="5 6">
    <name type="scientific">Apatococcus lobatus</name>
    <dbReference type="NCBI Taxonomy" id="904363"/>
    <lineage>
        <taxon>Eukaryota</taxon>
        <taxon>Viridiplantae</taxon>
        <taxon>Chlorophyta</taxon>
        <taxon>core chlorophytes</taxon>
        <taxon>Trebouxiophyceae</taxon>
        <taxon>Chlorellales</taxon>
        <taxon>Chlorellaceae</taxon>
        <taxon>Apatococcus</taxon>
    </lineage>
</organism>
<dbReference type="GO" id="GO:0005666">
    <property type="term" value="C:RNA polymerase III complex"/>
    <property type="evidence" value="ECO:0007669"/>
    <property type="project" value="TreeGrafter"/>
</dbReference>
<dbReference type="AlphaFoldDB" id="A0AAW1RZZ0"/>
<dbReference type="SMART" id="SM00658">
    <property type="entry name" value="RPOL8c"/>
    <property type="match status" value="1"/>
</dbReference>
<dbReference type="PANTHER" id="PTHR10917:SF0">
    <property type="entry name" value="DNA-DIRECTED RNA POLYMERASES I, II, AND III SUBUNIT RPABC3"/>
    <property type="match status" value="1"/>
</dbReference>
<dbReference type="EMBL" id="JALJOS010000005">
    <property type="protein sequence ID" value="KAK9838978.1"/>
    <property type="molecule type" value="Genomic_DNA"/>
</dbReference>
<keyword evidence="6" id="KW-1185">Reference proteome</keyword>
<dbReference type="GO" id="GO:0006351">
    <property type="term" value="P:DNA-templated transcription"/>
    <property type="evidence" value="ECO:0007669"/>
    <property type="project" value="UniProtKB-UniRule"/>
</dbReference>
<dbReference type="Proteomes" id="UP001438707">
    <property type="component" value="Unassembled WGS sequence"/>
</dbReference>
<evidence type="ECO:0008006" key="7">
    <source>
        <dbReference type="Google" id="ProtNLM"/>
    </source>
</evidence>
<name>A0AAW1RZZ0_9CHLO</name>
<dbReference type="Gene3D" id="2.40.50.140">
    <property type="entry name" value="Nucleic acid-binding proteins"/>
    <property type="match status" value="1"/>
</dbReference>
<evidence type="ECO:0000256" key="1">
    <source>
        <dbReference type="ARBA" id="ARBA00004123"/>
    </source>
</evidence>
<protein>
    <recommendedName>
        <fullName evidence="7">DNA-directed RNA polymerases I, II, and III subunit RPABC3</fullName>
    </recommendedName>
</protein>
<dbReference type="PIRSF" id="PIRSF000779">
    <property type="entry name" value="RNA_pol_Rpb8"/>
    <property type="match status" value="1"/>
</dbReference>
<evidence type="ECO:0000256" key="3">
    <source>
        <dbReference type="ARBA" id="ARBA00023242"/>
    </source>
</evidence>
<dbReference type="InterPro" id="IPR012340">
    <property type="entry name" value="NA-bd_OB-fold"/>
</dbReference>
<dbReference type="Pfam" id="PF03870">
    <property type="entry name" value="RNA_pol_Rpb8"/>
    <property type="match status" value="1"/>
</dbReference>
<dbReference type="GO" id="GO:0005736">
    <property type="term" value="C:RNA polymerase I complex"/>
    <property type="evidence" value="ECO:0007669"/>
    <property type="project" value="TreeGrafter"/>
</dbReference>
<sequence length="156" mass="17567">MQTTKPQAAKTLVNDVFEVKEKDPDGKKFDKVSRIICHSDLYEFVMTLDVNTDIYPVEMGDKLTMVLTTGISEDGTTSGSYDKSLQQPGKGTTMMNDYEYVMHGKLFKYKDVDKGNQAHVEILISFGGLLLQLIGEPSRLSDFEVDMNLFLLIRKA</sequence>
<comment type="caution">
    <text evidence="5">The sequence shown here is derived from an EMBL/GenBank/DDBJ whole genome shotgun (WGS) entry which is preliminary data.</text>
</comment>
<proteinExistence type="inferred from homology"/>